<evidence type="ECO:0000313" key="2">
    <source>
        <dbReference type="EMBL" id="CUO80873.1"/>
    </source>
</evidence>
<dbReference type="RefSeq" id="WP_055170285.1">
    <property type="nucleotide sequence ID" value="NZ_CACRTB010000038.1"/>
</dbReference>
<evidence type="ECO:0000313" key="7">
    <source>
        <dbReference type="Proteomes" id="UP000095657"/>
    </source>
</evidence>
<dbReference type="Proteomes" id="UP000095657">
    <property type="component" value="Unassembled WGS sequence"/>
</dbReference>
<evidence type="ECO:0000313" key="4">
    <source>
        <dbReference type="EMBL" id="KAA5476611.1"/>
    </source>
</evidence>
<accession>A0A174I103</accession>
<dbReference type="EMBL" id="VVYD01000002">
    <property type="protein sequence ID" value="KAA5502571.1"/>
    <property type="molecule type" value="Genomic_DNA"/>
</dbReference>
<dbReference type="Proteomes" id="UP000491168">
    <property type="component" value="Unassembled WGS sequence"/>
</dbReference>
<evidence type="ECO:0000313" key="3">
    <source>
        <dbReference type="EMBL" id="CUQ44944.1"/>
    </source>
</evidence>
<dbReference type="EMBL" id="CZAI01000002">
    <property type="protein sequence ID" value="CUO80873.1"/>
    <property type="molecule type" value="Genomic_DNA"/>
</dbReference>
<dbReference type="Proteomes" id="UP000368418">
    <property type="component" value="Unassembled WGS sequence"/>
</dbReference>
<gene>
    <name evidence="2" type="ORF">ERS852494_00781</name>
    <name evidence="3" type="ORF">ERS852558_03393</name>
    <name evidence="6" type="ORF">F2Y31_04825</name>
    <name evidence="5" type="ORF">F2Y35_18115</name>
    <name evidence="4" type="ORF">F2Y39_11730</name>
</gene>
<dbReference type="EMBL" id="VVYJ01000006">
    <property type="protein sequence ID" value="KAA5476611.1"/>
    <property type="molecule type" value="Genomic_DNA"/>
</dbReference>
<dbReference type="Proteomes" id="UP000427825">
    <property type="component" value="Unassembled WGS sequence"/>
</dbReference>
<dbReference type="EMBL" id="CZBL01000016">
    <property type="protein sequence ID" value="CUQ44944.1"/>
    <property type="molecule type" value="Genomic_DNA"/>
</dbReference>
<evidence type="ECO:0000313" key="11">
    <source>
        <dbReference type="Proteomes" id="UP000491168"/>
    </source>
</evidence>
<evidence type="ECO:0000256" key="1">
    <source>
        <dbReference type="SAM" id="Phobius"/>
    </source>
</evidence>
<organism evidence="2 7">
    <name type="scientific">Bacteroides caccae</name>
    <dbReference type="NCBI Taxonomy" id="47678"/>
    <lineage>
        <taxon>Bacteria</taxon>
        <taxon>Pseudomonadati</taxon>
        <taxon>Bacteroidota</taxon>
        <taxon>Bacteroidia</taxon>
        <taxon>Bacteroidales</taxon>
        <taxon>Bacteroidaceae</taxon>
        <taxon>Bacteroides</taxon>
    </lineage>
</organism>
<keyword evidence="1" id="KW-1133">Transmembrane helix</keyword>
<evidence type="ECO:0000313" key="10">
    <source>
        <dbReference type="Proteomes" id="UP000427825"/>
    </source>
</evidence>
<reference evidence="9 10" key="2">
    <citation type="journal article" date="2019" name="Nat. Med.">
        <title>A library of human gut bacterial isolates paired with longitudinal multiomics data enables mechanistic microbiome research.</title>
        <authorList>
            <person name="Poyet M."/>
            <person name="Groussin M."/>
            <person name="Gibbons S.M."/>
            <person name="Avila-Pacheco J."/>
            <person name="Jiang X."/>
            <person name="Kearney S.M."/>
            <person name="Perrotta A.R."/>
            <person name="Berdy B."/>
            <person name="Zhao S."/>
            <person name="Lieberman T.D."/>
            <person name="Swanson P.K."/>
            <person name="Smith M."/>
            <person name="Roesemann S."/>
            <person name="Alexander J.E."/>
            <person name="Rich S.A."/>
            <person name="Livny J."/>
            <person name="Vlamakis H."/>
            <person name="Clish C."/>
            <person name="Bullock K."/>
            <person name="Deik A."/>
            <person name="Scott J."/>
            <person name="Pierce K.A."/>
            <person name="Xavier R.J."/>
            <person name="Alm E.J."/>
        </authorList>
    </citation>
    <scope>NUCLEOTIDE SEQUENCE [LARGE SCALE GENOMIC DNA]</scope>
    <source>
        <strain evidence="6 9">BIOML-A19</strain>
        <strain evidence="5 11">BIOML-A21</strain>
        <strain evidence="4 10">BIOML-A25</strain>
    </source>
</reference>
<dbReference type="EMBL" id="VVYF01000020">
    <property type="protein sequence ID" value="KAA5488374.1"/>
    <property type="molecule type" value="Genomic_DNA"/>
</dbReference>
<evidence type="ECO:0000313" key="8">
    <source>
        <dbReference type="Proteomes" id="UP000095725"/>
    </source>
</evidence>
<dbReference type="AlphaFoldDB" id="A0A174I103"/>
<evidence type="ECO:0000313" key="9">
    <source>
        <dbReference type="Proteomes" id="UP000368418"/>
    </source>
</evidence>
<protein>
    <submittedName>
        <fullName evidence="2">Putative transmembrane protein</fullName>
    </submittedName>
</protein>
<sequence length="137" mass="15987">MKQEDKKYEEWLTEIKNKQPILENPEELTAAILNKITDNAPKKKKIRYLVGAWISGTAATLLLFLFINDACFPPSPSEAETQNGYVYQPNGTSFPLPENWEEMQLLEKSTYLSSQYTQHRKLRQTRILQIIKENQLR</sequence>
<evidence type="ECO:0000313" key="6">
    <source>
        <dbReference type="EMBL" id="KAA5502571.1"/>
    </source>
</evidence>
<proteinExistence type="predicted"/>
<evidence type="ECO:0000313" key="5">
    <source>
        <dbReference type="EMBL" id="KAA5488374.1"/>
    </source>
</evidence>
<reference evidence="7 8" key="1">
    <citation type="submission" date="2015-09" db="EMBL/GenBank/DDBJ databases">
        <authorList>
            <consortium name="Pathogen Informatics"/>
        </authorList>
    </citation>
    <scope>NUCLEOTIDE SEQUENCE [LARGE SCALE GENOMIC DNA]</scope>
    <source>
        <strain evidence="2 7">2789STDY5834880</strain>
        <strain evidence="3 8">2789STDY5834946</strain>
    </source>
</reference>
<name>A0A174I103_9BACE</name>
<dbReference type="Proteomes" id="UP000095725">
    <property type="component" value="Unassembled WGS sequence"/>
</dbReference>
<feature type="transmembrane region" description="Helical" evidence="1">
    <location>
        <begin position="48"/>
        <end position="67"/>
    </location>
</feature>
<dbReference type="STRING" id="47678.ERS852494_00781"/>
<keyword evidence="1" id="KW-0472">Membrane</keyword>
<keyword evidence="1 2" id="KW-0812">Transmembrane</keyword>